<gene>
    <name evidence="1" type="primary">72</name>
    <name evidence="1" type="ORF">PBI_BELLAMY_72</name>
</gene>
<evidence type="ECO:0000313" key="1">
    <source>
        <dbReference type="EMBL" id="ASR76117.1"/>
    </source>
</evidence>
<accession>A0A222YVL9</accession>
<dbReference type="EMBL" id="MF351863">
    <property type="protein sequence ID" value="ASR76117.1"/>
    <property type="molecule type" value="Genomic_DNA"/>
</dbReference>
<evidence type="ECO:0000313" key="2">
    <source>
        <dbReference type="Proteomes" id="UP000221247"/>
    </source>
</evidence>
<keyword evidence="2" id="KW-1185">Reference proteome</keyword>
<sequence length="145" mass="15673">MKLIAALLLIGATTAPAFAGGPRTMRPRSYQPGWSQEEKCYKREYREEYVPGTAKNPGYVRTYKKRVEVPCERDYIPQTAPHHHYEEPHPNVGNVDNNSCAEGTVAGGLLGGALGGVLSTKDNWIWAIPTGIVSGAMVGCQVDGG</sequence>
<organism evidence="1 2">
    <name type="scientific">Synechococcus phage Bellamy</name>
    <dbReference type="NCBI Taxonomy" id="2023996"/>
    <lineage>
        <taxon>Viruses</taxon>
        <taxon>Duplodnaviria</taxon>
        <taxon>Heunggongvirae</taxon>
        <taxon>Uroviricota</taxon>
        <taxon>Caudoviricetes</taxon>
        <taxon>Pantevenvirales</taxon>
        <taxon>Kyanoviridae</taxon>
        <taxon>Bellamyvirus</taxon>
        <taxon>Bellamyvirus bellamy</taxon>
    </lineage>
</organism>
<proteinExistence type="predicted"/>
<reference evidence="1 2" key="1">
    <citation type="submission" date="2017-06" db="EMBL/GenBank/DDBJ databases">
        <authorList>
            <person name="Kim H.J."/>
            <person name="Triplett B.A."/>
        </authorList>
    </citation>
    <scope>NUCLEOTIDE SEQUENCE [LARGE SCALE GENOMIC DNA]</scope>
</reference>
<protein>
    <recommendedName>
        <fullName evidence="3">Glycine zipper 2TM domain-containing protein</fullName>
    </recommendedName>
</protein>
<dbReference type="GeneID" id="54981402"/>
<dbReference type="Proteomes" id="UP000221247">
    <property type="component" value="Segment"/>
</dbReference>
<name>A0A222YVL9_9CAUD</name>
<dbReference type="KEGG" id="vg:54981402"/>
<evidence type="ECO:0008006" key="3">
    <source>
        <dbReference type="Google" id="ProtNLM"/>
    </source>
</evidence>
<dbReference type="RefSeq" id="YP_009791229.1">
    <property type="nucleotide sequence ID" value="NC_047838.1"/>
</dbReference>